<dbReference type="SUPFAM" id="SSF53850">
    <property type="entry name" value="Periplasmic binding protein-like II"/>
    <property type="match status" value="1"/>
</dbReference>
<dbReference type="PROSITE" id="PS51257">
    <property type="entry name" value="PROKAR_LIPOPROTEIN"/>
    <property type="match status" value="1"/>
</dbReference>
<dbReference type="PANTHER" id="PTHR43649:SF12">
    <property type="entry name" value="DIACETYLCHITOBIOSE BINDING PROTEIN DASA"/>
    <property type="match status" value="1"/>
</dbReference>
<dbReference type="AlphaFoldDB" id="A0A917LEV3"/>
<dbReference type="Pfam" id="PF13416">
    <property type="entry name" value="SBP_bac_8"/>
    <property type="match status" value="1"/>
</dbReference>
<accession>A0A917LEV3</accession>
<dbReference type="EMBL" id="BMJT01000002">
    <property type="protein sequence ID" value="GGG16148.1"/>
    <property type="molecule type" value="Genomic_DNA"/>
</dbReference>
<dbReference type="InterPro" id="IPR006059">
    <property type="entry name" value="SBP"/>
</dbReference>
<evidence type="ECO:0008006" key="4">
    <source>
        <dbReference type="Google" id="ProtNLM"/>
    </source>
</evidence>
<comment type="caution">
    <text evidence="2">The sequence shown here is derived from an EMBL/GenBank/DDBJ whole genome shotgun (WGS) entry which is preliminary data.</text>
</comment>
<sequence length="431" mass="47734">MKKLWYVALASLILLLGACSVKDKKEDKASKGEQVEVEFWYGLGSEAHKKMQSIIKQYNDSQNEYVVKGVSQASYTETFQKLQSAIASGEAPGVVIAQADTIHNLAQKEALTDLTAFVEADQDVNTDDFLPVFMENAQMDNKLYALPAYGTTQVMYYRKDLVEAQNMKPEEIFSTWENVAAASKQIQATNKVEFGHLPMWGNGNLIDLARSSGGQILNEDGTKVVIDSDEWVQSWDFIRKQIHEEKTMKVNSGGQGWEYWYRTIDDVMNGKAMSYTGSSGDKGNLDFTKIGSIPQPGFNGHDAKPMISTLYMTSPAIVSDEVKAGAYDFMKFFSSAEVNADWAQNIGYIPVKQSAMEVPEYKAFLADNPAYAVPFEQAQFGLPDFIDPTNGKIMDALAIAADEVELQNIDAKTALTKAQKAAQEALDKVDK</sequence>
<dbReference type="CDD" id="cd14748">
    <property type="entry name" value="PBP2_UgpB"/>
    <property type="match status" value="1"/>
</dbReference>
<dbReference type="PANTHER" id="PTHR43649">
    <property type="entry name" value="ARABINOSE-BINDING PROTEIN-RELATED"/>
    <property type="match status" value="1"/>
</dbReference>
<feature type="chain" id="PRO_5039607441" description="ABC transporter substrate-binding protein" evidence="1">
    <location>
        <begin position="22"/>
        <end position="431"/>
    </location>
</feature>
<evidence type="ECO:0000313" key="3">
    <source>
        <dbReference type="Proteomes" id="UP000616608"/>
    </source>
</evidence>
<name>A0A917LEV3_9BACI</name>
<gene>
    <name evidence="2" type="ORF">GCM10007425_08120</name>
</gene>
<keyword evidence="1" id="KW-0732">Signal</keyword>
<evidence type="ECO:0000313" key="2">
    <source>
        <dbReference type="EMBL" id="GGG16148.1"/>
    </source>
</evidence>
<protein>
    <recommendedName>
        <fullName evidence="4">ABC transporter substrate-binding protein</fullName>
    </recommendedName>
</protein>
<dbReference type="RefSeq" id="WP_188613736.1">
    <property type="nucleotide sequence ID" value="NZ_BMJT01000002.1"/>
</dbReference>
<feature type="signal peptide" evidence="1">
    <location>
        <begin position="1"/>
        <end position="21"/>
    </location>
</feature>
<reference evidence="2" key="2">
    <citation type="submission" date="2020-09" db="EMBL/GenBank/DDBJ databases">
        <authorList>
            <person name="Sun Q."/>
            <person name="Zhou Y."/>
        </authorList>
    </citation>
    <scope>NUCLEOTIDE SEQUENCE</scope>
    <source>
        <strain evidence="2">CGMCC 1.15760</strain>
    </source>
</reference>
<evidence type="ECO:0000256" key="1">
    <source>
        <dbReference type="SAM" id="SignalP"/>
    </source>
</evidence>
<dbReference type="Gene3D" id="3.40.190.10">
    <property type="entry name" value="Periplasmic binding protein-like II"/>
    <property type="match status" value="1"/>
</dbReference>
<reference evidence="2" key="1">
    <citation type="journal article" date="2014" name="Int. J. Syst. Evol. Microbiol.">
        <title>Complete genome sequence of Corynebacterium casei LMG S-19264T (=DSM 44701T), isolated from a smear-ripened cheese.</title>
        <authorList>
            <consortium name="US DOE Joint Genome Institute (JGI-PGF)"/>
            <person name="Walter F."/>
            <person name="Albersmeier A."/>
            <person name="Kalinowski J."/>
            <person name="Ruckert C."/>
        </authorList>
    </citation>
    <scope>NUCLEOTIDE SEQUENCE</scope>
    <source>
        <strain evidence="2">CGMCC 1.15760</strain>
    </source>
</reference>
<dbReference type="Proteomes" id="UP000616608">
    <property type="component" value="Unassembled WGS sequence"/>
</dbReference>
<dbReference type="InterPro" id="IPR050490">
    <property type="entry name" value="Bact_solute-bd_prot1"/>
</dbReference>
<keyword evidence="3" id="KW-1185">Reference proteome</keyword>
<proteinExistence type="predicted"/>
<organism evidence="2 3">
    <name type="scientific">Lysinibacillus alkalisoli</name>
    <dbReference type="NCBI Taxonomy" id="1911548"/>
    <lineage>
        <taxon>Bacteria</taxon>
        <taxon>Bacillati</taxon>
        <taxon>Bacillota</taxon>
        <taxon>Bacilli</taxon>
        <taxon>Bacillales</taxon>
        <taxon>Bacillaceae</taxon>
        <taxon>Lysinibacillus</taxon>
    </lineage>
</organism>